<dbReference type="EMBL" id="CAJVCH010038090">
    <property type="protein sequence ID" value="CAG7716370.1"/>
    <property type="molecule type" value="Genomic_DNA"/>
</dbReference>
<dbReference type="AlphaFoldDB" id="A0A8J2NVY0"/>
<dbReference type="GO" id="GO:0016020">
    <property type="term" value="C:membrane"/>
    <property type="evidence" value="ECO:0007669"/>
    <property type="project" value="UniProtKB-SubCell"/>
</dbReference>
<evidence type="ECO:0008006" key="8">
    <source>
        <dbReference type="Google" id="ProtNLM"/>
    </source>
</evidence>
<comment type="subcellular location">
    <subcellularLocation>
        <location evidence="1">Membrane</location>
        <topology evidence="1">Multi-pass membrane protein</topology>
    </subcellularLocation>
</comment>
<feature type="transmembrane region" description="Helical" evidence="5">
    <location>
        <begin position="331"/>
        <end position="353"/>
    </location>
</feature>
<evidence type="ECO:0000256" key="2">
    <source>
        <dbReference type="ARBA" id="ARBA00022692"/>
    </source>
</evidence>
<keyword evidence="4 5" id="KW-0472">Membrane</keyword>
<keyword evidence="2 5" id="KW-0812">Transmembrane</keyword>
<feature type="transmembrane region" description="Helical" evidence="5">
    <location>
        <begin position="133"/>
        <end position="152"/>
    </location>
</feature>
<keyword evidence="7" id="KW-1185">Reference proteome</keyword>
<keyword evidence="3 5" id="KW-1133">Transmembrane helix</keyword>
<sequence length="379" mass="41786">MAKEIKGTSSTGPQNIEDALEALGGFGKFQALVLFLVLFMELPTAMLIFLPVFIGKNPSEWLCDNVTVTKAEACECMGNVTPVDDTVSIVAEWNLICESSWVSDTIVTVQMSGMILGKILASQACDWYGRKKSFVGVLVLMTLGSITTAVAPNPYVYGGARFVCGASFSGFLGVTSVYSMEFLTPGWRAWSSGLSPMGIGIMTLGLLAYLIRTWRTLVWATLLPFFGIVFILPFLPEKIHWILRRYDASQKKNAQKLWKIQRKNFNIKNLSGDPYMNVVYMGLMDFIGYPGSSFLLMKLSRRKSLVALMSLSAVFLVAMAILQITLEMSNYKYILAILCFLGKLSIGGARCVLRVFSGESFPTAIRSMGLGLSVFWALL</sequence>
<evidence type="ECO:0000313" key="6">
    <source>
        <dbReference type="EMBL" id="CAG7716370.1"/>
    </source>
</evidence>
<proteinExistence type="predicted"/>
<feature type="transmembrane region" description="Helical" evidence="5">
    <location>
        <begin position="32"/>
        <end position="54"/>
    </location>
</feature>
<evidence type="ECO:0000313" key="7">
    <source>
        <dbReference type="Proteomes" id="UP000708208"/>
    </source>
</evidence>
<evidence type="ECO:0000256" key="1">
    <source>
        <dbReference type="ARBA" id="ARBA00004141"/>
    </source>
</evidence>
<name>A0A8J2NVY0_9HEXA</name>
<feature type="transmembrane region" description="Helical" evidence="5">
    <location>
        <begin position="217"/>
        <end position="235"/>
    </location>
</feature>
<evidence type="ECO:0000256" key="5">
    <source>
        <dbReference type="SAM" id="Phobius"/>
    </source>
</evidence>
<dbReference type="Proteomes" id="UP000708208">
    <property type="component" value="Unassembled WGS sequence"/>
</dbReference>
<feature type="transmembrane region" description="Helical" evidence="5">
    <location>
        <begin position="158"/>
        <end position="178"/>
    </location>
</feature>
<dbReference type="GO" id="GO:0022857">
    <property type="term" value="F:transmembrane transporter activity"/>
    <property type="evidence" value="ECO:0007669"/>
    <property type="project" value="InterPro"/>
</dbReference>
<gene>
    <name evidence="6" type="ORF">AFUS01_LOCUS5883</name>
</gene>
<evidence type="ECO:0000256" key="4">
    <source>
        <dbReference type="ARBA" id="ARBA00023136"/>
    </source>
</evidence>
<organism evidence="6 7">
    <name type="scientific">Allacma fusca</name>
    <dbReference type="NCBI Taxonomy" id="39272"/>
    <lineage>
        <taxon>Eukaryota</taxon>
        <taxon>Metazoa</taxon>
        <taxon>Ecdysozoa</taxon>
        <taxon>Arthropoda</taxon>
        <taxon>Hexapoda</taxon>
        <taxon>Collembola</taxon>
        <taxon>Symphypleona</taxon>
        <taxon>Sminthuridae</taxon>
        <taxon>Allacma</taxon>
    </lineage>
</organism>
<dbReference type="Pfam" id="PF00083">
    <property type="entry name" value="Sugar_tr"/>
    <property type="match status" value="1"/>
</dbReference>
<accession>A0A8J2NVY0</accession>
<dbReference type="PANTHER" id="PTHR24064">
    <property type="entry name" value="SOLUTE CARRIER FAMILY 22 MEMBER"/>
    <property type="match status" value="1"/>
</dbReference>
<comment type="caution">
    <text evidence="6">The sequence shown here is derived from an EMBL/GenBank/DDBJ whole genome shotgun (WGS) entry which is preliminary data.</text>
</comment>
<feature type="transmembrane region" description="Helical" evidence="5">
    <location>
        <begin position="305"/>
        <end position="325"/>
    </location>
</feature>
<evidence type="ECO:0000256" key="3">
    <source>
        <dbReference type="ARBA" id="ARBA00022989"/>
    </source>
</evidence>
<feature type="transmembrane region" description="Helical" evidence="5">
    <location>
        <begin position="190"/>
        <end position="211"/>
    </location>
</feature>
<reference evidence="6" key="1">
    <citation type="submission" date="2021-06" db="EMBL/GenBank/DDBJ databases">
        <authorList>
            <person name="Hodson N. C."/>
            <person name="Mongue J. A."/>
            <person name="Jaron S. K."/>
        </authorList>
    </citation>
    <scope>NUCLEOTIDE SEQUENCE</scope>
</reference>
<dbReference type="InterPro" id="IPR005828">
    <property type="entry name" value="MFS_sugar_transport-like"/>
</dbReference>
<protein>
    <recommendedName>
        <fullName evidence="8">Major facilitator superfamily (MFS) profile domain-containing protein</fullName>
    </recommendedName>
</protein>
<dbReference type="OrthoDB" id="5296287at2759"/>